<reference evidence="1" key="1">
    <citation type="submission" date="2014-11" db="EMBL/GenBank/DDBJ databases">
        <authorList>
            <person name="Amaro Gonzalez C."/>
        </authorList>
    </citation>
    <scope>NUCLEOTIDE SEQUENCE</scope>
</reference>
<organism evidence="1">
    <name type="scientific">Anguilla anguilla</name>
    <name type="common">European freshwater eel</name>
    <name type="synonym">Muraena anguilla</name>
    <dbReference type="NCBI Taxonomy" id="7936"/>
    <lineage>
        <taxon>Eukaryota</taxon>
        <taxon>Metazoa</taxon>
        <taxon>Chordata</taxon>
        <taxon>Craniata</taxon>
        <taxon>Vertebrata</taxon>
        <taxon>Euteleostomi</taxon>
        <taxon>Actinopterygii</taxon>
        <taxon>Neopterygii</taxon>
        <taxon>Teleostei</taxon>
        <taxon>Anguilliformes</taxon>
        <taxon>Anguillidae</taxon>
        <taxon>Anguilla</taxon>
    </lineage>
</organism>
<protein>
    <submittedName>
        <fullName evidence="1">Uncharacterized protein</fullName>
    </submittedName>
</protein>
<proteinExistence type="predicted"/>
<name>A0A0E9SAP5_ANGAN</name>
<dbReference type="EMBL" id="GBXM01070832">
    <property type="protein sequence ID" value="JAH37745.1"/>
    <property type="molecule type" value="Transcribed_RNA"/>
</dbReference>
<evidence type="ECO:0000313" key="1">
    <source>
        <dbReference type="EMBL" id="JAH37745.1"/>
    </source>
</evidence>
<reference evidence="1" key="2">
    <citation type="journal article" date="2015" name="Fish Shellfish Immunol.">
        <title>Early steps in the European eel (Anguilla anguilla)-Vibrio vulnificus interaction in the gills: Role of the RtxA13 toxin.</title>
        <authorList>
            <person name="Callol A."/>
            <person name="Pajuelo D."/>
            <person name="Ebbesson L."/>
            <person name="Teles M."/>
            <person name="MacKenzie S."/>
            <person name="Amaro C."/>
        </authorList>
    </citation>
    <scope>NUCLEOTIDE SEQUENCE</scope>
</reference>
<sequence length="29" mass="3327">MPFVKPFFIQNLLSRDTGKIFSVKSTPVE</sequence>
<dbReference type="AlphaFoldDB" id="A0A0E9SAP5"/>
<accession>A0A0E9SAP5</accession>